<dbReference type="Proteomes" id="UP001365542">
    <property type="component" value="Unassembled WGS sequence"/>
</dbReference>
<dbReference type="EMBL" id="JAVHJO010000014">
    <property type="protein sequence ID" value="KAK6528861.1"/>
    <property type="molecule type" value="Genomic_DNA"/>
</dbReference>
<feature type="region of interest" description="Disordered" evidence="1">
    <location>
        <begin position="212"/>
        <end position="232"/>
    </location>
</feature>
<evidence type="ECO:0000256" key="1">
    <source>
        <dbReference type="SAM" id="MobiDB-lite"/>
    </source>
</evidence>
<accession>A0AAV9WZI0</accession>
<protein>
    <submittedName>
        <fullName evidence="2">Uncharacterized protein</fullName>
    </submittedName>
</protein>
<evidence type="ECO:0000313" key="3">
    <source>
        <dbReference type="Proteomes" id="UP001365542"/>
    </source>
</evidence>
<feature type="compositionally biased region" description="Basic residues" evidence="1">
    <location>
        <begin position="215"/>
        <end position="226"/>
    </location>
</feature>
<feature type="compositionally biased region" description="Polar residues" evidence="1">
    <location>
        <begin position="27"/>
        <end position="38"/>
    </location>
</feature>
<dbReference type="AlphaFoldDB" id="A0AAV9WZI0"/>
<organism evidence="2 3">
    <name type="scientific">Orbilia ellipsospora</name>
    <dbReference type="NCBI Taxonomy" id="2528407"/>
    <lineage>
        <taxon>Eukaryota</taxon>
        <taxon>Fungi</taxon>
        <taxon>Dikarya</taxon>
        <taxon>Ascomycota</taxon>
        <taxon>Pezizomycotina</taxon>
        <taxon>Orbiliomycetes</taxon>
        <taxon>Orbiliales</taxon>
        <taxon>Orbiliaceae</taxon>
        <taxon>Orbilia</taxon>
    </lineage>
</organism>
<sequence>MSGRRASMSSLFSGLTGSSSTDRDETLNATIARSQPSRQLVRALPSGGRTRGPQRIMPINPPEAAGNPQQAEGSGRPYRTSATSLSLSGPLRFFRRSESSTSTSSSTALTAQNLQRLVRQGHAYAPPSGNNARSSTDSGSWFRSVESSAVPSRASSSRHLLDGFQTGFLVRPSTRVENIDSDVGSESHSESDSSSVESIDYDAIRGALMSFPPRLHGRPVRSKKTSRTQQTGQLIRRQIKLPMILHATSKLRRLALSLGRKGSRLSVLDLFQDSSSSMGKSTNSSAWTDLETWGPEEEEYGSEYDTDDPDYWEGLSELSQCSDSDEDFGCWGLYVEEYEEMLEVAPGYRQWIVESVDKWPEELRVYGYRKLWGVPKNIADIDFTNLGQYFNKYGDFWKEKEPIKPNRRLTKFKRASVETIKEEEETD</sequence>
<proteinExistence type="predicted"/>
<reference evidence="2 3" key="1">
    <citation type="submission" date="2019-10" db="EMBL/GenBank/DDBJ databases">
        <authorList>
            <person name="Palmer J.M."/>
        </authorList>
    </citation>
    <scope>NUCLEOTIDE SEQUENCE [LARGE SCALE GENOMIC DNA]</scope>
    <source>
        <strain evidence="2 3">TWF694</strain>
    </source>
</reference>
<feature type="region of interest" description="Disordered" evidence="1">
    <location>
        <begin position="1"/>
        <end position="84"/>
    </location>
</feature>
<name>A0AAV9WZI0_9PEZI</name>
<comment type="caution">
    <text evidence="2">The sequence shown here is derived from an EMBL/GenBank/DDBJ whole genome shotgun (WGS) entry which is preliminary data.</text>
</comment>
<feature type="compositionally biased region" description="Low complexity" evidence="1">
    <location>
        <begin position="7"/>
        <end position="20"/>
    </location>
</feature>
<evidence type="ECO:0000313" key="2">
    <source>
        <dbReference type="EMBL" id="KAK6528861.1"/>
    </source>
</evidence>
<gene>
    <name evidence="2" type="ORF">TWF694_004094</name>
</gene>
<keyword evidence="3" id="KW-1185">Reference proteome</keyword>